<dbReference type="AlphaFoldDB" id="A0A143BN63"/>
<organism evidence="2 3">
    <name type="scientific">Gemmatimonas phototrophica</name>
    <dbReference type="NCBI Taxonomy" id="1379270"/>
    <lineage>
        <taxon>Bacteria</taxon>
        <taxon>Pseudomonadati</taxon>
        <taxon>Gemmatimonadota</taxon>
        <taxon>Gemmatimonadia</taxon>
        <taxon>Gemmatimonadales</taxon>
        <taxon>Gemmatimonadaceae</taxon>
        <taxon>Gemmatimonas</taxon>
    </lineage>
</organism>
<gene>
    <name evidence="2" type="ORF">GEMMAAP_17000</name>
</gene>
<accession>A0A143BN63</accession>
<protein>
    <submittedName>
        <fullName evidence="2">Ketosteroid isomerase</fullName>
    </submittedName>
</protein>
<dbReference type="EMBL" id="CP011454">
    <property type="protein sequence ID" value="AMW06025.1"/>
    <property type="molecule type" value="Genomic_DNA"/>
</dbReference>
<feature type="domain" description="SnoaL-like" evidence="1">
    <location>
        <begin position="1"/>
        <end position="116"/>
    </location>
</feature>
<dbReference type="InterPro" id="IPR032710">
    <property type="entry name" value="NTF2-like_dom_sf"/>
</dbReference>
<dbReference type="KEGG" id="gph:GEMMAAP_17000"/>
<dbReference type="STRING" id="1379270.GEMMAAP_17000"/>
<reference evidence="2 3" key="2">
    <citation type="journal article" date="2016" name="Environ. Microbiol. Rep.">
        <title>Metagenomic evidence for the presence of phototrophic Gemmatimonadetes bacteria in diverse environments.</title>
        <authorList>
            <person name="Zeng Y."/>
            <person name="Baumbach J."/>
            <person name="Barbosa E.G."/>
            <person name="Azevedo V."/>
            <person name="Zhang C."/>
            <person name="Koblizek M."/>
        </authorList>
    </citation>
    <scope>NUCLEOTIDE SEQUENCE [LARGE SCALE GENOMIC DNA]</scope>
    <source>
        <strain evidence="2 3">AP64</strain>
    </source>
</reference>
<dbReference type="SUPFAM" id="SSF54427">
    <property type="entry name" value="NTF2-like"/>
    <property type="match status" value="1"/>
</dbReference>
<proteinExistence type="predicted"/>
<reference evidence="2 3" key="1">
    <citation type="journal article" date="2014" name="Proc. Natl. Acad. Sci. U.S.A.">
        <title>Functional type 2 photosynthetic reaction centers found in the rare bacterial phylum Gemmatimonadetes.</title>
        <authorList>
            <person name="Zeng Y."/>
            <person name="Feng F."/>
            <person name="Medova H."/>
            <person name="Dean J."/>
            <person name="Koblizek M."/>
        </authorList>
    </citation>
    <scope>NUCLEOTIDE SEQUENCE [LARGE SCALE GENOMIC DNA]</scope>
    <source>
        <strain evidence="2 3">AP64</strain>
    </source>
</reference>
<dbReference type="Pfam" id="PF20409">
    <property type="entry name" value="SnoaL_5"/>
    <property type="match status" value="1"/>
</dbReference>
<keyword evidence="3" id="KW-1185">Reference proteome</keyword>
<evidence type="ECO:0000259" key="1">
    <source>
        <dbReference type="Pfam" id="PF20409"/>
    </source>
</evidence>
<dbReference type="Gene3D" id="3.10.450.50">
    <property type="match status" value="1"/>
</dbReference>
<name>A0A143BN63_9BACT</name>
<evidence type="ECO:0000313" key="3">
    <source>
        <dbReference type="Proteomes" id="UP000076404"/>
    </source>
</evidence>
<dbReference type="InterPro" id="IPR046860">
    <property type="entry name" value="SnoaL_5"/>
</dbReference>
<evidence type="ECO:0000313" key="2">
    <source>
        <dbReference type="EMBL" id="AMW06025.1"/>
    </source>
</evidence>
<dbReference type="eggNOG" id="COG3631">
    <property type="taxonomic scope" value="Bacteria"/>
</dbReference>
<dbReference type="GO" id="GO:0016853">
    <property type="term" value="F:isomerase activity"/>
    <property type="evidence" value="ECO:0007669"/>
    <property type="project" value="UniProtKB-KW"/>
</dbReference>
<dbReference type="Proteomes" id="UP000076404">
    <property type="component" value="Chromosome"/>
</dbReference>
<keyword evidence="2" id="KW-0413">Isomerase</keyword>
<dbReference type="RefSeq" id="WP_026848241.1">
    <property type="nucleotide sequence ID" value="NZ_CP011454.1"/>
</dbReference>
<sequence length="118" mass="13468">MDTKDIANQLVALCREGRNIEAIETLYADDVISLEVMEPMREVHGREGVLGKAHWWQGAHEVHGASVDGPWPNGDQFIVRFQFDITQKETGKRVQMDEVGLYTVRDGKITEEKFFYAT</sequence>